<keyword evidence="5" id="KW-0547">Nucleotide-binding</keyword>
<dbReference type="PANTHER" id="PTHR24421:SF10">
    <property type="entry name" value="NITRATE_NITRITE SENSOR PROTEIN NARQ"/>
    <property type="match status" value="1"/>
</dbReference>
<dbReference type="Pfam" id="PF07730">
    <property type="entry name" value="HisKA_3"/>
    <property type="match status" value="1"/>
</dbReference>
<evidence type="ECO:0000259" key="13">
    <source>
        <dbReference type="Pfam" id="PF23539"/>
    </source>
</evidence>
<keyword evidence="10" id="KW-0472">Membrane</keyword>
<sequence length="432" mass="44545">MLLAAAATGLGSFAAAETPLPTQSGWFEPAWVSALIGLALGVPVALRRLWPITMTAVVLAITAPVVISGAIPSYAGAAPIVSLGLVLYTVGVEISRRPSILVVLVSVTAFAVTFAFTPSEPFEIIFVAWVVAACWATGRTVRERRAFATSRAEQATALAVEQERLRLARELHDIVGHSMSMIAIKAAIADHVGDDHPEEMRAALRIIGTTSRQTLGEIRRALALVRTEAALRPAPTLADLGELVESARSTGLTVELQVDVDEVLPSDVGLSAYRLVQEALTNVVKHSGAGTCRIDVNSLGSEVTVHVADDGPGTGRANAATRTPAAVPGGSSEGRVAPDGPSKSGTALGKPAELGAPPVRLVARGGAPDPIVLPGGSPGRVLPWGEPDSRGVLLGQGLIGMRERVAQFGGEFSAGPAPGGGWAVVATLRFAP</sequence>
<reference evidence="14 15" key="1">
    <citation type="submission" date="2021-01" db="EMBL/GenBank/DDBJ databases">
        <title>Actinoplanes sp. nov. LDG1-06 isolated from lichen.</title>
        <authorList>
            <person name="Saeng-In P."/>
            <person name="Phongsopitanun W."/>
            <person name="Kanchanasin P."/>
            <person name="Yuki M."/>
            <person name="Kudo T."/>
            <person name="Ohkuma M."/>
            <person name="Tanasupawat S."/>
        </authorList>
    </citation>
    <scope>NUCLEOTIDE SEQUENCE [LARGE SCALE GENOMIC DNA]</scope>
    <source>
        <strain evidence="14 15">LDG1-06</strain>
    </source>
</reference>
<dbReference type="Gene3D" id="3.30.565.10">
    <property type="entry name" value="Histidine kinase-like ATPase, C-terminal domain"/>
    <property type="match status" value="1"/>
</dbReference>
<dbReference type="GO" id="GO:0016301">
    <property type="term" value="F:kinase activity"/>
    <property type="evidence" value="ECO:0007669"/>
    <property type="project" value="UniProtKB-KW"/>
</dbReference>
<evidence type="ECO:0000256" key="4">
    <source>
        <dbReference type="ARBA" id="ARBA00022679"/>
    </source>
</evidence>
<evidence type="ECO:0000256" key="3">
    <source>
        <dbReference type="ARBA" id="ARBA00022553"/>
    </source>
</evidence>
<dbReference type="Pfam" id="PF23539">
    <property type="entry name" value="DUF7134"/>
    <property type="match status" value="1"/>
</dbReference>
<feature type="domain" description="Signal transduction histidine kinase subgroup 3 dimerisation and phosphoacceptor" evidence="12">
    <location>
        <begin position="163"/>
        <end position="228"/>
    </location>
</feature>
<dbReference type="Gene3D" id="1.20.5.1930">
    <property type="match status" value="1"/>
</dbReference>
<evidence type="ECO:0000259" key="12">
    <source>
        <dbReference type="Pfam" id="PF07730"/>
    </source>
</evidence>
<evidence type="ECO:0000313" key="15">
    <source>
        <dbReference type="Proteomes" id="UP000632138"/>
    </source>
</evidence>
<evidence type="ECO:0000256" key="10">
    <source>
        <dbReference type="SAM" id="Phobius"/>
    </source>
</evidence>
<feature type="region of interest" description="Disordered" evidence="9">
    <location>
        <begin position="310"/>
        <end position="353"/>
    </location>
</feature>
<gene>
    <name evidence="14" type="ORF">JIG36_19610</name>
</gene>
<dbReference type="InterPro" id="IPR055558">
    <property type="entry name" value="DUF7134"/>
</dbReference>
<feature type="transmembrane region" description="Helical" evidence="10">
    <location>
        <begin position="73"/>
        <end position="92"/>
    </location>
</feature>
<keyword evidence="4" id="KW-0808">Transferase</keyword>
<keyword evidence="10" id="KW-0812">Transmembrane</keyword>
<dbReference type="EMBL" id="JAENHP010000005">
    <property type="protein sequence ID" value="MBM2617767.1"/>
    <property type="molecule type" value="Genomic_DNA"/>
</dbReference>
<dbReference type="Proteomes" id="UP000632138">
    <property type="component" value="Unassembled WGS sequence"/>
</dbReference>
<comment type="caution">
    <text evidence="14">The sequence shown here is derived from an EMBL/GenBank/DDBJ whole genome shotgun (WGS) entry which is preliminary data.</text>
</comment>
<name>A0ABS2AD63_9ACTN</name>
<feature type="transmembrane region" description="Helical" evidence="10">
    <location>
        <begin position="49"/>
        <end position="67"/>
    </location>
</feature>
<evidence type="ECO:0000256" key="8">
    <source>
        <dbReference type="ARBA" id="ARBA00023012"/>
    </source>
</evidence>
<evidence type="ECO:0000256" key="2">
    <source>
        <dbReference type="ARBA" id="ARBA00012438"/>
    </source>
</evidence>
<dbReference type="InterPro" id="IPR036890">
    <property type="entry name" value="HATPase_C_sf"/>
</dbReference>
<keyword evidence="7" id="KW-0067">ATP-binding</keyword>
<evidence type="ECO:0000256" key="5">
    <source>
        <dbReference type="ARBA" id="ARBA00022741"/>
    </source>
</evidence>
<accession>A0ABS2AD63</accession>
<dbReference type="InterPro" id="IPR011712">
    <property type="entry name" value="Sig_transdc_His_kin_sub3_dim/P"/>
</dbReference>
<evidence type="ECO:0000256" key="9">
    <source>
        <dbReference type="SAM" id="MobiDB-lite"/>
    </source>
</evidence>
<evidence type="ECO:0000256" key="6">
    <source>
        <dbReference type="ARBA" id="ARBA00022777"/>
    </source>
</evidence>
<protein>
    <recommendedName>
        <fullName evidence="2">histidine kinase</fullName>
        <ecNumber evidence="2">2.7.13.3</ecNumber>
    </recommendedName>
</protein>
<keyword evidence="10" id="KW-1133">Transmembrane helix</keyword>
<dbReference type="PANTHER" id="PTHR24421">
    <property type="entry name" value="NITRATE/NITRITE SENSOR PROTEIN NARX-RELATED"/>
    <property type="match status" value="1"/>
</dbReference>
<dbReference type="InterPro" id="IPR050482">
    <property type="entry name" value="Sensor_HK_TwoCompSys"/>
</dbReference>
<dbReference type="Pfam" id="PF02518">
    <property type="entry name" value="HATPase_c"/>
    <property type="match status" value="1"/>
</dbReference>
<evidence type="ECO:0000259" key="11">
    <source>
        <dbReference type="Pfam" id="PF02518"/>
    </source>
</evidence>
<feature type="domain" description="DUF7134" evidence="13">
    <location>
        <begin position="30"/>
        <end position="145"/>
    </location>
</feature>
<feature type="transmembrane region" description="Helical" evidence="10">
    <location>
        <begin position="99"/>
        <end position="116"/>
    </location>
</feature>
<keyword evidence="6 14" id="KW-0418">Kinase</keyword>
<evidence type="ECO:0000256" key="1">
    <source>
        <dbReference type="ARBA" id="ARBA00000085"/>
    </source>
</evidence>
<keyword evidence="8" id="KW-0902">Two-component regulatory system</keyword>
<keyword evidence="3" id="KW-0597">Phosphoprotein</keyword>
<keyword evidence="15" id="KW-1185">Reference proteome</keyword>
<evidence type="ECO:0000313" key="14">
    <source>
        <dbReference type="EMBL" id="MBM2617767.1"/>
    </source>
</evidence>
<feature type="domain" description="Histidine kinase/HSP90-like ATPase" evidence="11">
    <location>
        <begin position="271"/>
        <end position="316"/>
    </location>
</feature>
<evidence type="ECO:0000256" key="7">
    <source>
        <dbReference type="ARBA" id="ARBA00022840"/>
    </source>
</evidence>
<feature type="transmembrane region" description="Helical" evidence="10">
    <location>
        <begin position="25"/>
        <end position="42"/>
    </location>
</feature>
<dbReference type="InterPro" id="IPR003594">
    <property type="entry name" value="HATPase_dom"/>
</dbReference>
<dbReference type="SUPFAM" id="SSF55874">
    <property type="entry name" value="ATPase domain of HSP90 chaperone/DNA topoisomerase II/histidine kinase"/>
    <property type="match status" value="1"/>
</dbReference>
<comment type="catalytic activity">
    <reaction evidence="1">
        <text>ATP + protein L-histidine = ADP + protein N-phospho-L-histidine.</text>
        <dbReference type="EC" id="2.7.13.3"/>
    </reaction>
</comment>
<proteinExistence type="predicted"/>
<dbReference type="EC" id="2.7.13.3" evidence="2"/>
<organism evidence="14 15">
    <name type="scientific">Paractinoplanes ovalisporus</name>
    <dbReference type="NCBI Taxonomy" id="2810368"/>
    <lineage>
        <taxon>Bacteria</taxon>
        <taxon>Bacillati</taxon>
        <taxon>Actinomycetota</taxon>
        <taxon>Actinomycetes</taxon>
        <taxon>Micromonosporales</taxon>
        <taxon>Micromonosporaceae</taxon>
        <taxon>Paractinoplanes</taxon>
    </lineage>
</organism>
<dbReference type="CDD" id="cd16917">
    <property type="entry name" value="HATPase_UhpB-NarQ-NarX-like"/>
    <property type="match status" value="1"/>
</dbReference>